<organism evidence="1">
    <name type="scientific">Cladophialophora bantiana (strain ATCC 10958 / CBS 173.52 / CDC B-1940 / NIH 8579)</name>
    <name type="common">Xylohypha bantiana</name>
    <dbReference type="NCBI Taxonomy" id="1442370"/>
    <lineage>
        <taxon>Eukaryota</taxon>
        <taxon>Fungi</taxon>
        <taxon>Dikarya</taxon>
        <taxon>Ascomycota</taxon>
        <taxon>Pezizomycotina</taxon>
        <taxon>Eurotiomycetes</taxon>
        <taxon>Chaetothyriomycetidae</taxon>
        <taxon>Chaetothyriales</taxon>
        <taxon>Herpotrichiellaceae</taxon>
        <taxon>Cladophialophora</taxon>
    </lineage>
</organism>
<gene>
    <name evidence="1" type="ORF">Z519_12137</name>
</gene>
<reference evidence="1" key="1">
    <citation type="submission" date="2015-01" db="EMBL/GenBank/DDBJ databases">
        <title>The Genome Sequence of Cladophialophora bantiana CBS 173.52.</title>
        <authorList>
            <consortium name="The Broad Institute Genomics Platform"/>
            <person name="Cuomo C."/>
            <person name="de Hoog S."/>
            <person name="Gorbushina A."/>
            <person name="Stielow B."/>
            <person name="Teixiera M."/>
            <person name="Abouelleil A."/>
            <person name="Chapman S.B."/>
            <person name="Priest M."/>
            <person name="Young S.K."/>
            <person name="Wortman J."/>
            <person name="Nusbaum C."/>
            <person name="Birren B."/>
        </authorList>
    </citation>
    <scope>NUCLEOTIDE SEQUENCE [LARGE SCALE GENOMIC DNA]</scope>
    <source>
        <strain evidence="1">CBS 173.52</strain>
    </source>
</reference>
<dbReference type="GeneID" id="27705065"/>
<proteinExistence type="predicted"/>
<sequence>MNTSIDQERKNLHEEMARMHKFYEGTTNDDDLFIRLLAAHNKQLNLLLTGARRGVQARFQDMSIEEAMHCELSRSVGTAQGMIHVMVWFATAANDEEHQLRRLYVWAYLRRYKLVPQGLGVLSNFSLRLSHQPLEDSQRQWDEAVELYTRCEDEATRYRAKEEAELLPRKQREKKGFVGRMRELHLIQRKLSKLFKQQEQSQEH</sequence>
<dbReference type="OrthoDB" id="4137602at2759"/>
<accession>A0A0D2HS78</accession>
<dbReference type="EMBL" id="KN847005">
    <property type="protein sequence ID" value="KIW87234.1"/>
    <property type="molecule type" value="Genomic_DNA"/>
</dbReference>
<name>A0A0D2HS78_CLAB1</name>
<evidence type="ECO:0000313" key="1">
    <source>
        <dbReference type="EMBL" id="KIW87234.1"/>
    </source>
</evidence>
<dbReference type="HOGENOM" id="CLU_1343123_0_0_1"/>
<dbReference type="RefSeq" id="XP_016613903.1">
    <property type="nucleotide sequence ID" value="XM_016769844.1"/>
</dbReference>
<protein>
    <submittedName>
        <fullName evidence="1">Uncharacterized protein</fullName>
    </submittedName>
</protein>
<dbReference type="AlphaFoldDB" id="A0A0D2HS78"/>
<dbReference type="VEuPathDB" id="FungiDB:Z519_12137"/>